<dbReference type="EMBL" id="OU893332">
    <property type="protein sequence ID" value="CAG9781943.1"/>
    <property type="molecule type" value="Genomic_DNA"/>
</dbReference>
<dbReference type="Gene3D" id="1.10.10.1450">
    <property type="match status" value="1"/>
</dbReference>
<reference evidence="2" key="2">
    <citation type="submission" date="2022-10" db="EMBL/GenBank/DDBJ databases">
        <authorList>
            <consortium name="ENA_rothamsted_submissions"/>
            <consortium name="culmorum"/>
            <person name="King R."/>
        </authorList>
    </citation>
    <scope>NUCLEOTIDE SEQUENCE</scope>
</reference>
<evidence type="ECO:0000313" key="3">
    <source>
        <dbReference type="Proteomes" id="UP001153714"/>
    </source>
</evidence>
<dbReference type="Pfam" id="PF17906">
    <property type="entry name" value="HTH_48"/>
    <property type="match status" value="1"/>
</dbReference>
<dbReference type="Proteomes" id="UP001153714">
    <property type="component" value="Chromosome 1"/>
</dbReference>
<protein>
    <recommendedName>
        <fullName evidence="1">Mos1 transposase HTH domain-containing protein</fullName>
    </recommendedName>
</protein>
<evidence type="ECO:0000313" key="2">
    <source>
        <dbReference type="EMBL" id="CAG9781943.1"/>
    </source>
</evidence>
<keyword evidence="3" id="KW-1185">Reference proteome</keyword>
<proteinExistence type="predicted"/>
<feature type="domain" description="Mos1 transposase HTH" evidence="1">
    <location>
        <begin position="6"/>
        <end position="33"/>
    </location>
</feature>
<name>A0A9N9QPD4_9NEOP</name>
<dbReference type="OrthoDB" id="616263at2759"/>
<organism evidence="2 3">
    <name type="scientific">Diatraea saccharalis</name>
    <name type="common">sugarcane borer</name>
    <dbReference type="NCBI Taxonomy" id="40085"/>
    <lineage>
        <taxon>Eukaryota</taxon>
        <taxon>Metazoa</taxon>
        <taxon>Ecdysozoa</taxon>
        <taxon>Arthropoda</taxon>
        <taxon>Hexapoda</taxon>
        <taxon>Insecta</taxon>
        <taxon>Pterygota</taxon>
        <taxon>Neoptera</taxon>
        <taxon>Endopterygota</taxon>
        <taxon>Lepidoptera</taxon>
        <taxon>Glossata</taxon>
        <taxon>Ditrysia</taxon>
        <taxon>Pyraloidea</taxon>
        <taxon>Crambidae</taxon>
        <taxon>Crambinae</taxon>
        <taxon>Diatraea</taxon>
    </lineage>
</organism>
<accession>A0A9N9QPD4</accession>
<sequence>MENLKYRVIYEYEFHRGSSAAKTARMVNDVYGGCIAKENSAFLVSTFSFWKFLPAEQAPWPAVDPS</sequence>
<reference evidence="2" key="1">
    <citation type="submission" date="2021-12" db="EMBL/GenBank/DDBJ databases">
        <authorList>
            <person name="King R."/>
        </authorList>
    </citation>
    <scope>NUCLEOTIDE SEQUENCE</scope>
</reference>
<gene>
    <name evidence="2" type="ORF">DIATSA_LOCUS245</name>
</gene>
<dbReference type="InterPro" id="IPR041426">
    <property type="entry name" value="Mos1_HTH"/>
</dbReference>
<evidence type="ECO:0000259" key="1">
    <source>
        <dbReference type="Pfam" id="PF17906"/>
    </source>
</evidence>
<dbReference type="AlphaFoldDB" id="A0A9N9QPD4"/>